<feature type="transmembrane region" description="Helical" evidence="1">
    <location>
        <begin position="38"/>
        <end position="61"/>
    </location>
</feature>
<proteinExistence type="predicted"/>
<keyword evidence="1" id="KW-0812">Transmembrane</keyword>
<dbReference type="AlphaFoldDB" id="A0A8J6UGS7"/>
<reference evidence="2" key="1">
    <citation type="submission" date="2020-09" db="EMBL/GenBank/DDBJ databases">
        <title>A novel bacterium of genus Neiella, isolated from South China Sea.</title>
        <authorList>
            <person name="Huang H."/>
            <person name="Mo K."/>
            <person name="Hu Y."/>
        </authorList>
    </citation>
    <scope>NUCLEOTIDE SEQUENCE</scope>
    <source>
        <strain evidence="2">HB171785</strain>
    </source>
</reference>
<protein>
    <submittedName>
        <fullName evidence="2">Uncharacterized protein</fullName>
    </submittedName>
</protein>
<accession>A0A8J6UGS7</accession>
<evidence type="ECO:0000313" key="2">
    <source>
        <dbReference type="EMBL" id="MBD1390661.1"/>
    </source>
</evidence>
<gene>
    <name evidence="2" type="ORF">IC617_14580</name>
</gene>
<feature type="transmembrane region" description="Helical" evidence="1">
    <location>
        <begin position="73"/>
        <end position="92"/>
    </location>
</feature>
<evidence type="ECO:0000313" key="3">
    <source>
        <dbReference type="Proteomes" id="UP000638014"/>
    </source>
</evidence>
<sequence length="134" mass="15338">MVQNKYTRIAIIALIVSSVLGVLILGSLYQYFSQLTDMSFFSLFFALLVPLGVLINLFVAYKIHKGSFKFIKLAFWLYIIQVLGFETPNYGFSFTLGFSFNITWSIYDVSIIINLFAILMSIILYKALRSNDET</sequence>
<keyword evidence="1" id="KW-1133">Transmembrane helix</keyword>
<comment type="caution">
    <text evidence="2">The sequence shown here is derived from an EMBL/GenBank/DDBJ whole genome shotgun (WGS) entry which is preliminary data.</text>
</comment>
<dbReference type="RefSeq" id="WP_191145721.1">
    <property type="nucleotide sequence ID" value="NZ_JACXAF010000020.1"/>
</dbReference>
<evidence type="ECO:0000256" key="1">
    <source>
        <dbReference type="SAM" id="Phobius"/>
    </source>
</evidence>
<feature type="transmembrane region" description="Helical" evidence="1">
    <location>
        <begin position="104"/>
        <end position="125"/>
    </location>
</feature>
<feature type="transmembrane region" description="Helical" evidence="1">
    <location>
        <begin position="9"/>
        <end position="32"/>
    </location>
</feature>
<keyword evidence="1" id="KW-0472">Membrane</keyword>
<dbReference type="EMBL" id="JACXAF010000020">
    <property type="protein sequence ID" value="MBD1390661.1"/>
    <property type="molecule type" value="Genomic_DNA"/>
</dbReference>
<organism evidence="2 3">
    <name type="scientific">Neiella litorisoli</name>
    <dbReference type="NCBI Taxonomy" id="2771431"/>
    <lineage>
        <taxon>Bacteria</taxon>
        <taxon>Pseudomonadati</taxon>
        <taxon>Pseudomonadota</taxon>
        <taxon>Gammaproteobacteria</taxon>
        <taxon>Alteromonadales</taxon>
        <taxon>Echinimonadaceae</taxon>
        <taxon>Neiella</taxon>
    </lineage>
</organism>
<keyword evidence="3" id="KW-1185">Reference proteome</keyword>
<dbReference type="Proteomes" id="UP000638014">
    <property type="component" value="Unassembled WGS sequence"/>
</dbReference>
<name>A0A8J6UGS7_9GAMM</name>